<reference evidence="11 12" key="2">
    <citation type="submission" date="2018-08" db="EMBL/GenBank/DDBJ databases">
        <title>A genome reference for cultivated species of the human gut microbiota.</title>
        <authorList>
            <person name="Zou Y."/>
            <person name="Xue W."/>
            <person name="Luo G."/>
        </authorList>
    </citation>
    <scope>NUCLEOTIDE SEQUENCE [LARGE SCALE GENOMIC DNA]</scope>
    <source>
        <strain evidence="9 12">AF11-12</strain>
        <strain evidence="8 11">TF08-4AC</strain>
    </source>
</reference>
<evidence type="ECO:0008006" key="19">
    <source>
        <dbReference type="Google" id="ProtNLM"/>
    </source>
</evidence>
<dbReference type="InterPro" id="IPR059220">
    <property type="entry name" value="AbiEi"/>
</dbReference>
<dbReference type="EMBL" id="WDUB01000001">
    <property type="protein sequence ID" value="KAB7204298.1"/>
    <property type="molecule type" value="Genomic_DNA"/>
</dbReference>
<gene>
    <name evidence="7" type="ORF">CWE05_10275</name>
    <name evidence="9" type="ORF">DWV59_06145</name>
    <name evidence="8" type="ORF">DXC85_05450</name>
    <name evidence="6" type="ORF">GBB40_07375</name>
    <name evidence="5" type="ORF">GBB63_01455</name>
    <name evidence="4" type="ORF">GBB73_01490</name>
    <name evidence="3" type="ORF">GBC45_00785</name>
    <name evidence="2" type="ORF">GBC97_06350</name>
    <name evidence="1" type="ORF">GBK08_06350</name>
</gene>
<evidence type="ECO:0000313" key="10">
    <source>
        <dbReference type="Proteomes" id="UP000245582"/>
    </source>
</evidence>
<evidence type="ECO:0000313" key="18">
    <source>
        <dbReference type="Proteomes" id="UP000478746"/>
    </source>
</evidence>
<evidence type="ECO:0000313" key="7">
    <source>
        <dbReference type="EMBL" id="PWH08061.1"/>
    </source>
</evidence>
<dbReference type="Proteomes" id="UP000478746">
    <property type="component" value="Unassembled WGS sequence"/>
</dbReference>
<accession>A0A2U2RQC9</accession>
<dbReference type="Proteomes" id="UP000460881">
    <property type="component" value="Unassembled WGS sequence"/>
</dbReference>
<evidence type="ECO:0000313" key="11">
    <source>
        <dbReference type="Proteomes" id="UP000261186"/>
    </source>
</evidence>
<accession>A0A2I1J2I4</accession>
<name>A0A2I1J2I4_BIFLN</name>
<evidence type="ECO:0000313" key="3">
    <source>
        <dbReference type="EMBL" id="KAB7204298.1"/>
    </source>
</evidence>
<evidence type="ECO:0000313" key="16">
    <source>
        <dbReference type="Proteomes" id="UP000468842"/>
    </source>
</evidence>
<dbReference type="EMBL" id="PHUM01000019">
    <property type="protein sequence ID" value="PWH08061.1"/>
    <property type="molecule type" value="Genomic_DNA"/>
</dbReference>
<evidence type="ECO:0000313" key="8">
    <source>
        <dbReference type="EMBL" id="RGL03851.1"/>
    </source>
</evidence>
<dbReference type="AlphaFoldDB" id="A0A2I1J2I4"/>
<dbReference type="EMBL" id="WDVF01000010">
    <property type="protein sequence ID" value="KAB7135225.1"/>
    <property type="molecule type" value="Genomic_DNA"/>
</dbReference>
<reference evidence="7 10" key="1">
    <citation type="submission" date="2017-11" db="EMBL/GenBank/DDBJ databases">
        <title>Draft genome sequence of Bifidobacterium longum UMA026, isolated from Holstein dairy cow feces.</title>
        <authorList>
            <person name="Albert K."/>
            <person name="Sela D.A."/>
        </authorList>
    </citation>
    <scope>NUCLEOTIDE SEQUENCE [LARGE SCALE GENOMIC DNA]</scope>
    <source>
        <strain evidence="7 10">UMA026</strain>
    </source>
</reference>
<evidence type="ECO:0000313" key="5">
    <source>
        <dbReference type="EMBL" id="KAB7360528.1"/>
    </source>
</evidence>
<dbReference type="EMBL" id="QSRH01000003">
    <property type="protein sequence ID" value="RGL03851.1"/>
    <property type="molecule type" value="Genomic_DNA"/>
</dbReference>
<proteinExistence type="predicted"/>
<organism evidence="7 10">
    <name type="scientific">Bifidobacterium longum</name>
    <dbReference type="NCBI Taxonomy" id="216816"/>
    <lineage>
        <taxon>Bacteria</taxon>
        <taxon>Bacillati</taxon>
        <taxon>Actinomycetota</taxon>
        <taxon>Actinomycetes</taxon>
        <taxon>Bifidobacteriales</taxon>
        <taxon>Bifidobacteriaceae</taxon>
        <taxon>Bifidobacterium</taxon>
    </lineage>
</organism>
<evidence type="ECO:0000313" key="13">
    <source>
        <dbReference type="Proteomes" id="UP000430971"/>
    </source>
</evidence>
<dbReference type="Proteomes" id="UP000261186">
    <property type="component" value="Unassembled WGS sequence"/>
</dbReference>
<comment type="caution">
    <text evidence="7">The sequence shown here is derived from an EMBL/GenBank/DDBJ whole genome shotgun (WGS) entry which is preliminary data.</text>
</comment>
<dbReference type="EMBL" id="WDRC01000003">
    <property type="protein sequence ID" value="KAB7360528.1"/>
    <property type="molecule type" value="Genomic_DNA"/>
</dbReference>
<evidence type="ECO:0000313" key="2">
    <source>
        <dbReference type="EMBL" id="KAB7135225.1"/>
    </source>
</evidence>
<dbReference type="Proteomes" id="UP000476628">
    <property type="component" value="Unassembled WGS sequence"/>
</dbReference>
<dbReference type="EMBL" id="WDQK01000015">
    <property type="protein sequence ID" value="KAB7394780.1"/>
    <property type="molecule type" value="Genomic_DNA"/>
</dbReference>
<evidence type="ECO:0000313" key="14">
    <source>
        <dbReference type="Proteomes" id="UP000460881"/>
    </source>
</evidence>
<reference evidence="13 14" key="3">
    <citation type="journal article" date="2019" name="Nat. Med.">
        <title>A library of human gut bacterial isolates paired with longitudinal multiomics data enables mechanistic microbiome research.</title>
        <authorList>
            <person name="Poyet M."/>
            <person name="Groussin M."/>
            <person name="Gibbons S.M."/>
            <person name="Avila-Pacheco J."/>
            <person name="Jiang X."/>
            <person name="Kearney S.M."/>
            <person name="Perrotta A.R."/>
            <person name="Berdy B."/>
            <person name="Zhao S."/>
            <person name="Lieberman T.D."/>
            <person name="Swanson P.K."/>
            <person name="Smith M."/>
            <person name="Roesemann S."/>
            <person name="Alexander J.E."/>
            <person name="Rich S.A."/>
            <person name="Livny J."/>
            <person name="Vlamakis H."/>
            <person name="Clish C."/>
            <person name="Bullock K."/>
            <person name="Deik A."/>
            <person name="Scott J."/>
            <person name="Pierce K.A."/>
            <person name="Xavier R.J."/>
            <person name="Alm E.J."/>
        </authorList>
    </citation>
    <scope>NUCLEOTIDE SEQUENCE [LARGE SCALE GENOMIC DNA]</scope>
    <source>
        <strain evidence="3 17">BIOML-A136</strain>
        <strain evidence="2 15">BIOML-A166</strain>
        <strain evidence="1 18">BIOML-A320</strain>
        <strain evidence="6 16">BIOML-A37</strain>
        <strain evidence="5 14">BIOML-A55</strain>
        <strain evidence="4 13">BIOML-A65</strain>
    </source>
</reference>
<evidence type="ECO:0000313" key="12">
    <source>
        <dbReference type="Proteomes" id="UP000265775"/>
    </source>
</evidence>
<evidence type="ECO:0000313" key="9">
    <source>
        <dbReference type="EMBL" id="RGW64602.1"/>
    </source>
</evidence>
<dbReference type="Proteomes" id="UP000245582">
    <property type="component" value="Unassembled WGS sequence"/>
</dbReference>
<dbReference type="Proteomes" id="UP000461165">
    <property type="component" value="Unassembled WGS sequence"/>
</dbReference>
<evidence type="ECO:0000313" key="17">
    <source>
        <dbReference type="Proteomes" id="UP000476628"/>
    </source>
</evidence>
<dbReference type="Proteomes" id="UP000430971">
    <property type="component" value="Unassembled WGS sequence"/>
</dbReference>
<evidence type="ECO:0000313" key="1">
    <source>
        <dbReference type="EMBL" id="KAB6837976.1"/>
    </source>
</evidence>
<dbReference type="NCBIfam" id="NF047376">
    <property type="entry name" value="TAA_AbiEi"/>
    <property type="match status" value="1"/>
</dbReference>
<dbReference type="Proteomes" id="UP000265775">
    <property type="component" value="Unassembled WGS sequence"/>
</dbReference>
<dbReference type="EMBL" id="WEAY01000010">
    <property type="protein sequence ID" value="KAB6837976.1"/>
    <property type="molecule type" value="Genomic_DNA"/>
</dbReference>
<evidence type="ECO:0000313" key="6">
    <source>
        <dbReference type="EMBL" id="KAB7394780.1"/>
    </source>
</evidence>
<sequence>MYMNMRFYIYSCTLICMKRSEAIDQLREMDAKYSCYVYCKNELAVVLGEQGQKLNRTLSSLVSAKALVRAARGVYVFAYSSHLGEGTLHQVAKRLRSGELVWESLESALSRWNVISQIPVDRVTFMTTGREGEFRTAYGVIEFTHCKLSWSRILPNLIARDDGLTPLASKQWAYRDLKAVGRNLDLVDMDELEDDDDWS</sequence>
<evidence type="ECO:0000313" key="15">
    <source>
        <dbReference type="Proteomes" id="UP000461165"/>
    </source>
</evidence>
<evidence type="ECO:0000313" key="4">
    <source>
        <dbReference type="EMBL" id="KAB7339699.1"/>
    </source>
</evidence>
<protein>
    <recommendedName>
        <fullName evidence="19">Nucleotidyltransferase</fullName>
    </recommendedName>
</protein>
<dbReference type="EMBL" id="QSAR01000005">
    <property type="protein sequence ID" value="RGW64602.1"/>
    <property type="molecule type" value="Genomic_DNA"/>
</dbReference>
<dbReference type="Proteomes" id="UP000468842">
    <property type="component" value="Unassembled WGS sequence"/>
</dbReference>
<dbReference type="EMBL" id="WDRM01000003">
    <property type="protein sequence ID" value="KAB7339699.1"/>
    <property type="molecule type" value="Genomic_DNA"/>
</dbReference>